<dbReference type="AlphaFoldDB" id="A0A3S0PBB4"/>
<reference evidence="7 8" key="1">
    <citation type="submission" date="2018-12" db="EMBL/GenBank/DDBJ databases">
        <title>Genome sequencing of Prevotella sp. KCOM 3155 (= JS262).</title>
        <authorList>
            <person name="Kook J.-K."/>
            <person name="Park S.-N."/>
            <person name="Lim Y.K."/>
        </authorList>
    </citation>
    <scope>NUCLEOTIDE SEQUENCE [LARGE SCALE GENOMIC DNA]</scope>
    <source>
        <strain evidence="7 8">KCOM 3155</strain>
    </source>
</reference>
<dbReference type="PROSITE" id="PS51736">
    <property type="entry name" value="RECOMBINASES_3"/>
    <property type="match status" value="1"/>
</dbReference>
<dbReference type="Proteomes" id="UP000278983">
    <property type="component" value="Unassembled WGS sequence"/>
</dbReference>
<dbReference type="PANTHER" id="PTHR30461">
    <property type="entry name" value="DNA-INVERTASE FROM LAMBDOID PROPHAGE"/>
    <property type="match status" value="1"/>
</dbReference>
<dbReference type="Pfam" id="PF00239">
    <property type="entry name" value="Resolvase"/>
    <property type="match status" value="1"/>
</dbReference>
<dbReference type="InterPro" id="IPR036162">
    <property type="entry name" value="Resolvase-like_N_sf"/>
</dbReference>
<dbReference type="EMBL" id="RYYU01000001">
    <property type="protein sequence ID" value="RUL59831.1"/>
    <property type="molecule type" value="Genomic_DNA"/>
</dbReference>
<dbReference type="GO" id="GO:0003677">
    <property type="term" value="F:DNA binding"/>
    <property type="evidence" value="ECO:0007669"/>
    <property type="project" value="UniProtKB-KW"/>
</dbReference>
<accession>A0A3S0PBB4</accession>
<keyword evidence="1" id="KW-0229">DNA integration</keyword>
<protein>
    <submittedName>
        <fullName evidence="7">Recombinase family protein</fullName>
    </submittedName>
</protein>
<dbReference type="RefSeq" id="WP_126678934.1">
    <property type="nucleotide sequence ID" value="NZ_RYYU01000001.1"/>
</dbReference>
<evidence type="ECO:0000313" key="7">
    <source>
        <dbReference type="EMBL" id="RUL59831.1"/>
    </source>
</evidence>
<dbReference type="CDD" id="cd03768">
    <property type="entry name" value="SR_ResInv"/>
    <property type="match status" value="1"/>
</dbReference>
<dbReference type="GO" id="GO:0000150">
    <property type="term" value="F:DNA strand exchange activity"/>
    <property type="evidence" value="ECO:0007669"/>
    <property type="project" value="InterPro"/>
</dbReference>
<dbReference type="SMART" id="SM00857">
    <property type="entry name" value="Resolvase"/>
    <property type="match status" value="1"/>
</dbReference>
<dbReference type="PANTHER" id="PTHR30461:SF19">
    <property type="entry name" value="SITE-SPECIFIC RECOMBINASE RESOLVASE FAMILY"/>
    <property type="match status" value="1"/>
</dbReference>
<dbReference type="Gene3D" id="3.40.50.1390">
    <property type="entry name" value="Resolvase, N-terminal catalytic domain"/>
    <property type="match status" value="1"/>
</dbReference>
<name>A0A3S0PBB4_9BACT</name>
<dbReference type="InterPro" id="IPR006118">
    <property type="entry name" value="Recombinase_CS"/>
</dbReference>
<dbReference type="SUPFAM" id="SSF53041">
    <property type="entry name" value="Resolvase-like"/>
    <property type="match status" value="1"/>
</dbReference>
<feature type="active site" description="O-(5'-phospho-DNA)-serine intermediate" evidence="4 5">
    <location>
        <position position="15"/>
    </location>
</feature>
<dbReference type="InterPro" id="IPR050639">
    <property type="entry name" value="SSR_resolvase"/>
</dbReference>
<dbReference type="OrthoDB" id="9797501at2"/>
<dbReference type="GO" id="GO:0015074">
    <property type="term" value="P:DNA integration"/>
    <property type="evidence" value="ECO:0007669"/>
    <property type="project" value="UniProtKB-KW"/>
</dbReference>
<evidence type="ECO:0000259" key="6">
    <source>
        <dbReference type="PROSITE" id="PS51736"/>
    </source>
</evidence>
<gene>
    <name evidence="7" type="ORF">EHV08_08710</name>
</gene>
<evidence type="ECO:0000313" key="8">
    <source>
        <dbReference type="Proteomes" id="UP000278983"/>
    </source>
</evidence>
<evidence type="ECO:0000256" key="3">
    <source>
        <dbReference type="ARBA" id="ARBA00023172"/>
    </source>
</evidence>
<evidence type="ECO:0000256" key="1">
    <source>
        <dbReference type="ARBA" id="ARBA00022908"/>
    </source>
</evidence>
<keyword evidence="8" id="KW-1185">Reference proteome</keyword>
<evidence type="ECO:0000256" key="5">
    <source>
        <dbReference type="PROSITE-ProRule" id="PRU10137"/>
    </source>
</evidence>
<keyword evidence="3" id="KW-0233">DNA recombination</keyword>
<keyword evidence="2" id="KW-0238">DNA-binding</keyword>
<feature type="domain" description="Resolvase/invertase-type recombinase catalytic" evidence="6">
    <location>
        <begin position="7"/>
        <end position="156"/>
    </location>
</feature>
<comment type="caution">
    <text evidence="7">The sequence shown here is derived from an EMBL/GenBank/DDBJ whole genome shotgun (WGS) entry which is preliminary data.</text>
</comment>
<sequence>MEAKKISAVIYARVSTNGQDYERQLNDLREYASRMGYEVVKEFAEKISGAKKVAEREALTELLSFVEANHIDKLLIYECSRLSRRVADFINIVDKLNELHISLYIHQNGLETLQADGKVNPIAQLVIGMLAQFNSMERSLIRSRMESGYNNYRSNGGMVGRKVGFRKSEETMREEYKEESRLLRKGLSLRNVAKITGTSINTLRKVKAIC</sequence>
<proteinExistence type="predicted"/>
<organism evidence="7 8">
    <name type="scientific">Prevotella koreensis</name>
    <dbReference type="NCBI Taxonomy" id="2490854"/>
    <lineage>
        <taxon>Bacteria</taxon>
        <taxon>Pseudomonadati</taxon>
        <taxon>Bacteroidota</taxon>
        <taxon>Bacteroidia</taxon>
        <taxon>Bacteroidales</taxon>
        <taxon>Prevotellaceae</taxon>
        <taxon>Prevotella</taxon>
    </lineage>
</organism>
<dbReference type="InterPro" id="IPR006119">
    <property type="entry name" value="Resolv_N"/>
</dbReference>
<evidence type="ECO:0000256" key="2">
    <source>
        <dbReference type="ARBA" id="ARBA00023125"/>
    </source>
</evidence>
<evidence type="ECO:0000256" key="4">
    <source>
        <dbReference type="PIRSR" id="PIRSR606118-50"/>
    </source>
</evidence>
<dbReference type="PROSITE" id="PS00397">
    <property type="entry name" value="RECOMBINASES_1"/>
    <property type="match status" value="1"/>
</dbReference>